<dbReference type="EMBL" id="FUEG01000005">
    <property type="protein sequence ID" value="SJL04262.1"/>
    <property type="molecule type" value="Genomic_DNA"/>
</dbReference>
<proteinExistence type="predicted"/>
<name>A0A284R6F0_ARMOS</name>
<organism evidence="1 2">
    <name type="scientific">Armillaria ostoyae</name>
    <name type="common">Armillaria root rot fungus</name>
    <dbReference type="NCBI Taxonomy" id="47428"/>
    <lineage>
        <taxon>Eukaryota</taxon>
        <taxon>Fungi</taxon>
        <taxon>Dikarya</taxon>
        <taxon>Basidiomycota</taxon>
        <taxon>Agaricomycotina</taxon>
        <taxon>Agaricomycetes</taxon>
        <taxon>Agaricomycetidae</taxon>
        <taxon>Agaricales</taxon>
        <taxon>Marasmiineae</taxon>
        <taxon>Physalacriaceae</taxon>
        <taxon>Armillaria</taxon>
    </lineage>
</organism>
<evidence type="ECO:0000313" key="1">
    <source>
        <dbReference type="EMBL" id="SJL04262.1"/>
    </source>
</evidence>
<dbReference type="AlphaFoldDB" id="A0A284R6F0"/>
<evidence type="ECO:0000313" key="2">
    <source>
        <dbReference type="Proteomes" id="UP000219338"/>
    </source>
</evidence>
<reference evidence="2" key="1">
    <citation type="journal article" date="2017" name="Nat. Ecol. Evol.">
        <title>Genome expansion and lineage-specific genetic innovations in the forest pathogenic fungi Armillaria.</title>
        <authorList>
            <person name="Sipos G."/>
            <person name="Prasanna A.N."/>
            <person name="Walter M.C."/>
            <person name="O'Connor E."/>
            <person name="Balint B."/>
            <person name="Krizsan K."/>
            <person name="Kiss B."/>
            <person name="Hess J."/>
            <person name="Varga T."/>
            <person name="Slot J."/>
            <person name="Riley R."/>
            <person name="Boka B."/>
            <person name="Rigling D."/>
            <person name="Barry K."/>
            <person name="Lee J."/>
            <person name="Mihaltcheva S."/>
            <person name="LaButti K."/>
            <person name="Lipzen A."/>
            <person name="Waldron R."/>
            <person name="Moloney N.M."/>
            <person name="Sperisen C."/>
            <person name="Kredics L."/>
            <person name="Vagvoelgyi C."/>
            <person name="Patrignani A."/>
            <person name="Fitzpatrick D."/>
            <person name="Nagy I."/>
            <person name="Doyle S."/>
            <person name="Anderson J.B."/>
            <person name="Grigoriev I.V."/>
            <person name="Gueldener U."/>
            <person name="Muensterkoetter M."/>
            <person name="Nagy L.G."/>
        </authorList>
    </citation>
    <scope>NUCLEOTIDE SEQUENCE [LARGE SCALE GENOMIC DNA]</scope>
    <source>
        <strain evidence="2">C18/9</strain>
    </source>
</reference>
<gene>
    <name evidence="1" type="ORF">ARMOST_07623</name>
</gene>
<accession>A0A284R6F0</accession>
<keyword evidence="2" id="KW-1185">Reference proteome</keyword>
<protein>
    <submittedName>
        <fullName evidence="1">Uncharacterized protein</fullName>
    </submittedName>
</protein>
<dbReference type="Proteomes" id="UP000219338">
    <property type="component" value="Unassembled WGS sequence"/>
</dbReference>
<sequence length="62" mass="6829">MFDFVTGVYADEGVEMATEVCCEPEVFIQGTWKYLTDGRGKGNASLPTFIRTLCDFDAVVSP</sequence>